<dbReference type="RefSeq" id="WP_251810182.1">
    <property type="nucleotide sequence ID" value="NZ_CP101527.1"/>
</dbReference>
<dbReference type="KEGG" id="asem:NNL22_17310"/>
<evidence type="ECO:0000313" key="6">
    <source>
        <dbReference type="Proteomes" id="UP001164472"/>
    </source>
</evidence>
<dbReference type="Gene3D" id="3.40.50.1820">
    <property type="entry name" value="alpha/beta hydrolase"/>
    <property type="match status" value="1"/>
</dbReference>
<keyword evidence="6" id="KW-1185">Reference proteome</keyword>
<dbReference type="InterPro" id="IPR050300">
    <property type="entry name" value="GDXG_lipolytic_enzyme"/>
</dbReference>
<dbReference type="InterPro" id="IPR033140">
    <property type="entry name" value="Lipase_GDXG_put_SER_AS"/>
</dbReference>
<dbReference type="EMBL" id="CP101527">
    <property type="protein sequence ID" value="UZW74755.1"/>
    <property type="molecule type" value="Genomic_DNA"/>
</dbReference>
<dbReference type="AlphaFoldDB" id="A0A9E8HI41"/>
<protein>
    <submittedName>
        <fullName evidence="5">Alpha/beta hydrolase</fullName>
    </submittedName>
</protein>
<dbReference type="InterPro" id="IPR029058">
    <property type="entry name" value="AB_hydrolase_fold"/>
</dbReference>
<keyword evidence="2 5" id="KW-0378">Hydrolase</keyword>
<gene>
    <name evidence="5" type="ORF">NNL22_17310</name>
</gene>
<dbReference type="InterPro" id="IPR002168">
    <property type="entry name" value="Lipase_GDXG_HIS_AS"/>
</dbReference>
<feature type="domain" description="Alpha/beta hydrolase fold-3" evidence="4">
    <location>
        <begin position="68"/>
        <end position="269"/>
    </location>
</feature>
<organism evidence="5 6">
    <name type="scientific">Alkalimarinus sediminis</name>
    <dbReference type="NCBI Taxonomy" id="1632866"/>
    <lineage>
        <taxon>Bacteria</taxon>
        <taxon>Pseudomonadati</taxon>
        <taxon>Pseudomonadota</taxon>
        <taxon>Gammaproteobacteria</taxon>
        <taxon>Alteromonadales</taxon>
        <taxon>Alteromonadaceae</taxon>
        <taxon>Alkalimarinus</taxon>
    </lineage>
</organism>
<feature type="active site" evidence="3">
    <location>
        <position position="142"/>
    </location>
</feature>
<evidence type="ECO:0000256" key="1">
    <source>
        <dbReference type="ARBA" id="ARBA00010515"/>
    </source>
</evidence>
<dbReference type="SUPFAM" id="SSF53474">
    <property type="entry name" value="alpha/beta-Hydrolases"/>
    <property type="match status" value="1"/>
</dbReference>
<dbReference type="InterPro" id="IPR013094">
    <property type="entry name" value="AB_hydrolase_3"/>
</dbReference>
<reference evidence="5" key="1">
    <citation type="submission" date="2022-07" db="EMBL/GenBank/DDBJ databases">
        <title>Alkalimarinus sp. nov., isolated from gut of a Alitta virens.</title>
        <authorList>
            <person name="Yang A.I."/>
            <person name="Shin N.-R."/>
        </authorList>
    </citation>
    <scope>NUCLEOTIDE SEQUENCE</scope>
    <source>
        <strain evidence="5">FA028</strain>
    </source>
</reference>
<evidence type="ECO:0000259" key="4">
    <source>
        <dbReference type="Pfam" id="PF07859"/>
    </source>
</evidence>
<evidence type="ECO:0000256" key="2">
    <source>
        <dbReference type="ARBA" id="ARBA00022801"/>
    </source>
</evidence>
<name>A0A9E8HI41_9ALTE</name>
<dbReference type="PANTHER" id="PTHR48081">
    <property type="entry name" value="AB HYDROLASE SUPERFAMILY PROTEIN C4A8.06C"/>
    <property type="match status" value="1"/>
</dbReference>
<evidence type="ECO:0000256" key="3">
    <source>
        <dbReference type="PROSITE-ProRule" id="PRU10038"/>
    </source>
</evidence>
<accession>A0A9E8HI41</accession>
<proteinExistence type="inferred from homology"/>
<dbReference type="Pfam" id="PF07859">
    <property type="entry name" value="Abhydrolase_3"/>
    <property type="match status" value="1"/>
</dbReference>
<dbReference type="GO" id="GO:0016787">
    <property type="term" value="F:hydrolase activity"/>
    <property type="evidence" value="ECO:0007669"/>
    <property type="project" value="UniProtKB-KW"/>
</dbReference>
<sequence>MNRAMLIKSFIRLGIKFVPNELPAYRFFSGGGHLLFRPPKNFQIDATRVDDIPVLWVNHKTECSSRVILYLHGGGYAIGSNRTHLELAARIAREAKSQMLMVEYRLAPEHPYPAGLNDALKVYQYLLGERVSPDKIVIAGDSAGGGLTVALLQALRDKNIPMPAAAVCLSPWLDLSCSISSLSKTLKSDPLISPKRIRFFAKHYAGANDRTQPGLSPFFGELDNLPPMLIQVGGDEILLPECKLFTKRANKLGSVVELQVWPGMFHVWQFAASILPEGQQAIQKIGSFIREASPV</sequence>
<comment type="similarity">
    <text evidence="1">Belongs to the 'GDXG' lipolytic enzyme family.</text>
</comment>
<evidence type="ECO:0000313" key="5">
    <source>
        <dbReference type="EMBL" id="UZW74755.1"/>
    </source>
</evidence>
<dbReference type="PANTHER" id="PTHR48081:SF8">
    <property type="entry name" value="ALPHA_BETA HYDROLASE FOLD-3 DOMAIN-CONTAINING PROTEIN-RELATED"/>
    <property type="match status" value="1"/>
</dbReference>
<dbReference type="PROSITE" id="PS01173">
    <property type="entry name" value="LIPASE_GDXG_HIS"/>
    <property type="match status" value="1"/>
</dbReference>
<dbReference type="Proteomes" id="UP001164472">
    <property type="component" value="Chromosome"/>
</dbReference>
<dbReference type="PROSITE" id="PS01174">
    <property type="entry name" value="LIPASE_GDXG_SER"/>
    <property type="match status" value="1"/>
</dbReference>